<proteinExistence type="predicted"/>
<keyword evidence="2" id="KW-1185">Reference proteome</keyword>
<reference evidence="1" key="1">
    <citation type="submission" date="2021-01" db="EMBL/GenBank/DDBJ databases">
        <title>Phytophthora aleatoria, a newly-described species from Pinus radiata is distinct from Phytophthora cactorum isolates based on comparative genomics.</title>
        <authorList>
            <person name="Mcdougal R."/>
            <person name="Panda P."/>
            <person name="Williams N."/>
            <person name="Studholme D.J."/>
        </authorList>
    </citation>
    <scope>NUCLEOTIDE SEQUENCE</scope>
    <source>
        <strain evidence="1">NZFS 4037</strain>
    </source>
</reference>
<dbReference type="EMBL" id="JAENGY010000634">
    <property type="protein sequence ID" value="KAG6959069.1"/>
    <property type="molecule type" value="Genomic_DNA"/>
</dbReference>
<dbReference type="Proteomes" id="UP000709295">
    <property type="component" value="Unassembled WGS sequence"/>
</dbReference>
<organism evidence="1 2">
    <name type="scientific">Phytophthora aleatoria</name>
    <dbReference type="NCBI Taxonomy" id="2496075"/>
    <lineage>
        <taxon>Eukaryota</taxon>
        <taxon>Sar</taxon>
        <taxon>Stramenopiles</taxon>
        <taxon>Oomycota</taxon>
        <taxon>Peronosporomycetes</taxon>
        <taxon>Peronosporales</taxon>
        <taxon>Peronosporaceae</taxon>
        <taxon>Phytophthora</taxon>
    </lineage>
</organism>
<protein>
    <submittedName>
        <fullName evidence="1">Uncharacterized protein</fullName>
    </submittedName>
</protein>
<sequence length="55" mass="6546">MRYLENARPEDFTYDNRVLALMKKLDDPKFQHAALHTTSTDYGCRPPFKECRNKI</sequence>
<name>A0A8J5IRJ7_9STRA</name>
<evidence type="ECO:0000313" key="2">
    <source>
        <dbReference type="Proteomes" id="UP000709295"/>
    </source>
</evidence>
<accession>A0A8J5IRJ7</accession>
<gene>
    <name evidence="1" type="ORF">JG688_00010237</name>
</gene>
<dbReference type="AlphaFoldDB" id="A0A8J5IRJ7"/>
<evidence type="ECO:0000313" key="1">
    <source>
        <dbReference type="EMBL" id="KAG6959069.1"/>
    </source>
</evidence>
<comment type="caution">
    <text evidence="1">The sequence shown here is derived from an EMBL/GenBank/DDBJ whole genome shotgun (WGS) entry which is preliminary data.</text>
</comment>